<evidence type="ECO:0000313" key="3">
    <source>
        <dbReference type="Proteomes" id="UP000541352"/>
    </source>
</evidence>
<dbReference type="AlphaFoldDB" id="A0A7W5ZKE0"/>
<keyword evidence="3" id="KW-1185">Reference proteome</keyword>
<feature type="transmembrane region" description="Helical" evidence="1">
    <location>
        <begin position="62"/>
        <end position="80"/>
    </location>
</feature>
<dbReference type="Proteomes" id="UP000541352">
    <property type="component" value="Unassembled WGS sequence"/>
</dbReference>
<feature type="transmembrane region" description="Helical" evidence="1">
    <location>
        <begin position="144"/>
        <end position="164"/>
    </location>
</feature>
<keyword evidence="1" id="KW-1133">Transmembrane helix</keyword>
<name>A0A7W5ZKE0_9BACT</name>
<keyword evidence="1" id="KW-0812">Transmembrane</keyword>
<dbReference type="EMBL" id="JACIBY010000004">
    <property type="protein sequence ID" value="MBB3838270.1"/>
    <property type="molecule type" value="Genomic_DNA"/>
</dbReference>
<dbReference type="RefSeq" id="WP_183973561.1">
    <property type="nucleotide sequence ID" value="NZ_JACIBY010000004.1"/>
</dbReference>
<comment type="caution">
    <text evidence="2">The sequence shown here is derived from an EMBL/GenBank/DDBJ whole genome shotgun (WGS) entry which is preliminary data.</text>
</comment>
<feature type="transmembrane region" description="Helical" evidence="1">
    <location>
        <begin position="170"/>
        <end position="191"/>
    </location>
</feature>
<sequence length="204" mass="22894">MKKHLVLMCLLLSVGFICTGAYLYPGGSLHDKNSVGFDWTQNFISNLFQPKALNGAENPSRVWATIGIAFNSVGFGLFFINMAKKMSNKHASLVLTIVGFSDILFNFLIATPLHDVMVTLSSTSSLLGLFYITVFSLKTKLHFFKFGCILCMGIFYYTLFLYGFGDWGLLAIMQKVTLIYSMLLVLGFEYFTNKEDFRTNSAII</sequence>
<protein>
    <recommendedName>
        <fullName evidence="4">DUF998 domain-containing protein</fullName>
    </recommendedName>
</protein>
<evidence type="ECO:0000256" key="1">
    <source>
        <dbReference type="SAM" id="Phobius"/>
    </source>
</evidence>
<gene>
    <name evidence="2" type="ORF">FHS57_002275</name>
</gene>
<keyword evidence="1" id="KW-0472">Membrane</keyword>
<accession>A0A7W5ZKE0</accession>
<evidence type="ECO:0008006" key="4">
    <source>
        <dbReference type="Google" id="ProtNLM"/>
    </source>
</evidence>
<reference evidence="2 3" key="1">
    <citation type="submission" date="2020-08" db="EMBL/GenBank/DDBJ databases">
        <title>Genomic Encyclopedia of Type Strains, Phase IV (KMG-IV): sequencing the most valuable type-strain genomes for metagenomic binning, comparative biology and taxonomic classification.</title>
        <authorList>
            <person name="Goeker M."/>
        </authorList>
    </citation>
    <scope>NUCLEOTIDE SEQUENCE [LARGE SCALE GENOMIC DNA]</scope>
    <source>
        <strain evidence="2 3">DSM 17976</strain>
    </source>
</reference>
<proteinExistence type="predicted"/>
<evidence type="ECO:0000313" key="2">
    <source>
        <dbReference type="EMBL" id="MBB3838270.1"/>
    </source>
</evidence>
<feature type="transmembrane region" description="Helical" evidence="1">
    <location>
        <begin position="92"/>
        <end position="110"/>
    </location>
</feature>
<feature type="transmembrane region" description="Helical" evidence="1">
    <location>
        <begin position="116"/>
        <end position="137"/>
    </location>
</feature>
<organism evidence="2 3">
    <name type="scientific">Runella defluvii</name>
    <dbReference type="NCBI Taxonomy" id="370973"/>
    <lineage>
        <taxon>Bacteria</taxon>
        <taxon>Pseudomonadati</taxon>
        <taxon>Bacteroidota</taxon>
        <taxon>Cytophagia</taxon>
        <taxon>Cytophagales</taxon>
        <taxon>Spirosomataceae</taxon>
        <taxon>Runella</taxon>
    </lineage>
</organism>